<keyword evidence="3" id="KW-0687">Ribonucleoprotein</keyword>
<name>A0A4D6C4A0_9CHLO</name>
<protein>
    <submittedName>
        <fullName evidence="4">Ribosomal protein S14</fullName>
    </submittedName>
</protein>
<dbReference type="Gene3D" id="1.10.287.1480">
    <property type="match status" value="1"/>
</dbReference>
<dbReference type="NCBIfam" id="NF006477">
    <property type="entry name" value="PRK08881.1"/>
    <property type="match status" value="1"/>
</dbReference>
<evidence type="ECO:0000256" key="2">
    <source>
        <dbReference type="ARBA" id="ARBA00022980"/>
    </source>
</evidence>
<dbReference type="AlphaFoldDB" id="A0A4D6C4A0"/>
<dbReference type="Pfam" id="PF00253">
    <property type="entry name" value="Ribosomal_S14"/>
    <property type="match status" value="1"/>
</dbReference>
<comment type="similarity">
    <text evidence="1">Belongs to the universal ribosomal protein uS14 family.</text>
</comment>
<dbReference type="GO" id="GO:0006412">
    <property type="term" value="P:translation"/>
    <property type="evidence" value="ECO:0007669"/>
    <property type="project" value="InterPro"/>
</dbReference>
<dbReference type="PANTHER" id="PTHR19836">
    <property type="entry name" value="30S RIBOSOMAL PROTEIN S14"/>
    <property type="match status" value="1"/>
</dbReference>
<dbReference type="GO" id="GO:0015935">
    <property type="term" value="C:small ribosomal subunit"/>
    <property type="evidence" value="ECO:0007669"/>
    <property type="project" value="TreeGrafter"/>
</dbReference>
<geneLocation type="mitochondrion" evidence="4"/>
<reference evidence="4" key="1">
    <citation type="journal article" date="2019" name="Genome Biol. Evol.">
        <title>Tracing the Evolution of the Plastome and Mitogenome in the Chloropicophyceae Uncovered Convergent tRNA Gene Losses and a Variant Plastid Genetic Code.</title>
        <authorList>
            <person name="Turmel M."/>
            <person name="Dos Santos A.L."/>
            <person name="Otis C."/>
            <person name="Sergerie R."/>
            <person name="Lemieux C."/>
        </authorList>
    </citation>
    <scope>NUCLEOTIDE SEQUENCE</scope>
</reference>
<gene>
    <name evidence="4" type="primary">rps14</name>
</gene>
<evidence type="ECO:0000256" key="1">
    <source>
        <dbReference type="ARBA" id="ARBA00009083"/>
    </source>
</evidence>
<dbReference type="GO" id="GO:0003735">
    <property type="term" value="F:structural constituent of ribosome"/>
    <property type="evidence" value="ECO:0007669"/>
    <property type="project" value="InterPro"/>
</dbReference>
<dbReference type="RefSeq" id="YP_009646668.1">
    <property type="nucleotide sequence ID" value="NC_042492.1"/>
</dbReference>
<organism evidence="4">
    <name type="scientific">Chloropicon laureae</name>
    <dbReference type="NCBI Taxonomy" id="464258"/>
    <lineage>
        <taxon>Eukaryota</taxon>
        <taxon>Viridiplantae</taxon>
        <taxon>Chlorophyta</taxon>
        <taxon>Chloropicophyceae</taxon>
        <taxon>Chloropicales</taxon>
        <taxon>Chloropicaceae</taxon>
        <taxon>Chloropicon</taxon>
    </lineage>
</organism>
<dbReference type="GO" id="GO:0005737">
    <property type="term" value="C:cytoplasm"/>
    <property type="evidence" value="ECO:0007669"/>
    <property type="project" value="UniProtKB-ARBA"/>
</dbReference>
<dbReference type="InterPro" id="IPR001209">
    <property type="entry name" value="Ribosomal_uS14"/>
</dbReference>
<dbReference type="PANTHER" id="PTHR19836:SF19">
    <property type="entry name" value="SMALL RIBOSOMAL SUBUNIT PROTEIN US14M"/>
    <property type="match status" value="1"/>
</dbReference>
<sequence>MKKRIHKDIKIRRLFKQYEVKRRLLLGLINDLSIPLEKRLDFISELNRLPRNASKTRIMNRCVLTGRNKSVYRFCKLSRLSLRDLGSKGMIPGLSKKSW</sequence>
<evidence type="ECO:0000313" key="4">
    <source>
        <dbReference type="EMBL" id="QBX98576.1"/>
    </source>
</evidence>
<proteinExistence type="inferred from homology"/>
<keyword evidence="4" id="KW-0496">Mitochondrion</keyword>
<dbReference type="GeneID" id="40351552"/>
<keyword evidence="2 4" id="KW-0689">Ribosomal protein</keyword>
<dbReference type="SUPFAM" id="SSF57716">
    <property type="entry name" value="Glucocorticoid receptor-like (DNA-binding domain)"/>
    <property type="match status" value="1"/>
</dbReference>
<accession>A0A4D6C4A0</accession>
<evidence type="ECO:0000256" key="3">
    <source>
        <dbReference type="ARBA" id="ARBA00023274"/>
    </source>
</evidence>
<dbReference type="EMBL" id="MK086001">
    <property type="protein sequence ID" value="QBX98576.1"/>
    <property type="molecule type" value="Genomic_DNA"/>
</dbReference>